<sequence>MSSNSITKRQLQAIQNKSIDLNSYSAGSFKEFKGDAVITTLYNIAVEFINSAAKNLEAKDRIASGALLDSIQPTEVQIFGKIYTLNINVNDYYKFVDKGVKGWQSGNPADSPYSFKQPGKRGEAPKNSKMVAAIKKWLMSEGLKATSQPKKTISNRENRRSSITDASTSQAIKISRNIKKYGLKKTNFWTDAEKSAIQYADKNLSVALEIDILNSL</sequence>
<evidence type="ECO:0000313" key="2">
    <source>
        <dbReference type="EMBL" id="CAB5218070.1"/>
    </source>
</evidence>
<name>A0A6J7WJS4_9CAUD</name>
<evidence type="ECO:0000256" key="1">
    <source>
        <dbReference type="SAM" id="MobiDB-lite"/>
    </source>
</evidence>
<feature type="region of interest" description="Disordered" evidence="1">
    <location>
        <begin position="145"/>
        <end position="167"/>
    </location>
</feature>
<accession>A0A6J7WJS4</accession>
<protein>
    <submittedName>
        <fullName evidence="2">Uncharacterized protein</fullName>
    </submittedName>
</protein>
<gene>
    <name evidence="2" type="ORF">UFOVP208_47</name>
</gene>
<organism evidence="2">
    <name type="scientific">uncultured Caudovirales phage</name>
    <dbReference type="NCBI Taxonomy" id="2100421"/>
    <lineage>
        <taxon>Viruses</taxon>
        <taxon>Duplodnaviria</taxon>
        <taxon>Heunggongvirae</taxon>
        <taxon>Uroviricota</taxon>
        <taxon>Caudoviricetes</taxon>
        <taxon>Peduoviridae</taxon>
        <taxon>Maltschvirus</taxon>
        <taxon>Maltschvirus maltsch</taxon>
    </lineage>
</organism>
<reference evidence="2" key="1">
    <citation type="submission" date="2020-05" db="EMBL/GenBank/DDBJ databases">
        <authorList>
            <person name="Chiriac C."/>
            <person name="Salcher M."/>
            <person name="Ghai R."/>
            <person name="Kavagutti S V."/>
        </authorList>
    </citation>
    <scope>NUCLEOTIDE SEQUENCE</scope>
</reference>
<feature type="region of interest" description="Disordered" evidence="1">
    <location>
        <begin position="107"/>
        <end position="126"/>
    </location>
</feature>
<proteinExistence type="predicted"/>
<dbReference type="EMBL" id="LR798248">
    <property type="protein sequence ID" value="CAB5218070.1"/>
    <property type="molecule type" value="Genomic_DNA"/>
</dbReference>